<dbReference type="SUPFAM" id="SSF53756">
    <property type="entry name" value="UDP-Glycosyltransferase/glycogen phosphorylase"/>
    <property type="match status" value="1"/>
</dbReference>
<protein>
    <submittedName>
        <fullName evidence="5">Glycosyltransferase family 4 protein</fullName>
    </submittedName>
</protein>
<evidence type="ECO:0000256" key="3">
    <source>
        <dbReference type="ARBA" id="ARBA00022679"/>
    </source>
</evidence>
<keyword evidence="2" id="KW-0328">Glycosyltransferase</keyword>
<dbReference type="CDD" id="cd03801">
    <property type="entry name" value="GT4_PimA-like"/>
    <property type="match status" value="1"/>
</dbReference>
<gene>
    <name evidence="5" type="ORF">JFY56_05060</name>
</gene>
<dbReference type="Proteomes" id="UP000669060">
    <property type="component" value="Unassembled WGS sequence"/>
</dbReference>
<comment type="similarity">
    <text evidence="1">Belongs to the glycosyltransferase group 1 family. Glycosyltransferase 4 subfamily.</text>
</comment>
<dbReference type="Pfam" id="PF00534">
    <property type="entry name" value="Glycos_transf_1"/>
    <property type="match status" value="1"/>
</dbReference>
<keyword evidence="3" id="KW-0808">Transferase</keyword>
<feature type="domain" description="Glycosyl transferase family 1" evidence="4">
    <location>
        <begin position="334"/>
        <end position="501"/>
    </location>
</feature>
<keyword evidence="6" id="KW-1185">Reference proteome</keyword>
<comment type="caution">
    <text evidence="5">The sequence shown here is derived from an EMBL/GenBank/DDBJ whole genome shotgun (WGS) entry which is preliminary data.</text>
</comment>
<evidence type="ECO:0000256" key="2">
    <source>
        <dbReference type="ARBA" id="ARBA00022676"/>
    </source>
</evidence>
<dbReference type="RefSeq" id="WP_208312386.1">
    <property type="nucleotide sequence ID" value="NZ_JAELYA010000001.1"/>
</dbReference>
<sequence>MRQHDTDLPEVVIVSGDGCTEETLEAIGSFLRGQTLAGWRWLIRSRNVPKGLLDDTRVCEFPGDDCDVLHWVTASGCIAWLHLDESPDGLSATALEQACWFFHSRPGAQFAGFCRVDNLSVRLVALRSPPQQGAYWRRGAGALVPAVRRHGCRDRRQLLMLVPWFETGGADRCNLDIAAVLSLQGWDVTFVATLEAGHRWISRFCELSSDLFVLPHFLAVNAVGEFMAELVERRDPDLVILSNCRVGYELLHVLQARRPQLPVVALNHMEEPWESGGYPGLAVHYDRLLTQHWVVSQHLQRWMQGRGIERSRVDVLHWFTDINYWKPDLAARHRLRERLGIAAETPVIAYAGRICRQKRPDLFVKCMRRLTERNQNFVALVMGDGELAVWLEKELYRQGLAGRVHLLGWVDDAGLREALQAADLFFLPSEAEGIALALYEAMATGLGIVAARVGGQMELVVQDCGHLIDPTSGDLVVAYSTALEHLIGDRDQLRRMGVLARKRIVQYFERENFEARLLLLVGQVLHGARPLVRPLYQGAGQHAEAHLKWQWVTWRLLSVLGRYGALRGGVTWRLVSASVKALFHIRIFGTARTWARLRRRGNGCE</sequence>
<dbReference type="EMBL" id="JAELYA010000001">
    <property type="protein sequence ID" value="MBO3274581.1"/>
    <property type="molecule type" value="Genomic_DNA"/>
</dbReference>
<evidence type="ECO:0000256" key="1">
    <source>
        <dbReference type="ARBA" id="ARBA00009481"/>
    </source>
</evidence>
<evidence type="ECO:0000259" key="4">
    <source>
        <dbReference type="Pfam" id="PF00534"/>
    </source>
</evidence>
<reference evidence="5 6" key="1">
    <citation type="submission" date="2020-12" db="EMBL/GenBank/DDBJ databases">
        <title>Pseudomonas schmalbachii sp. nov. isolated from millipede gut.</title>
        <authorList>
            <person name="Shelomi M."/>
        </authorList>
    </citation>
    <scope>NUCLEOTIDE SEQUENCE [LARGE SCALE GENOMIC DNA]</scope>
    <source>
        <strain evidence="5 6">Milli4</strain>
    </source>
</reference>
<accession>A0ABS3TLN6</accession>
<name>A0ABS3TLN6_9PSED</name>
<organism evidence="5 6">
    <name type="scientific">Pseudomonas schmalbachii</name>
    <dbReference type="NCBI Taxonomy" id="2816993"/>
    <lineage>
        <taxon>Bacteria</taxon>
        <taxon>Pseudomonadati</taxon>
        <taxon>Pseudomonadota</taxon>
        <taxon>Gammaproteobacteria</taxon>
        <taxon>Pseudomonadales</taxon>
        <taxon>Pseudomonadaceae</taxon>
        <taxon>Pseudomonas</taxon>
    </lineage>
</organism>
<proteinExistence type="inferred from homology"/>
<evidence type="ECO:0000313" key="5">
    <source>
        <dbReference type="EMBL" id="MBO3274581.1"/>
    </source>
</evidence>
<dbReference type="Gene3D" id="3.40.50.2000">
    <property type="entry name" value="Glycogen Phosphorylase B"/>
    <property type="match status" value="2"/>
</dbReference>
<dbReference type="PANTHER" id="PTHR12526">
    <property type="entry name" value="GLYCOSYLTRANSFERASE"/>
    <property type="match status" value="1"/>
</dbReference>
<dbReference type="InterPro" id="IPR001296">
    <property type="entry name" value="Glyco_trans_1"/>
</dbReference>
<evidence type="ECO:0000313" key="6">
    <source>
        <dbReference type="Proteomes" id="UP000669060"/>
    </source>
</evidence>
<dbReference type="PANTHER" id="PTHR12526:SF640">
    <property type="entry name" value="COLANIC ACID BIOSYNTHESIS GLYCOSYLTRANSFERASE WCAL-RELATED"/>
    <property type="match status" value="1"/>
</dbReference>